<sequence>MADNTTTAASLLAEIPSESLQSLLATVRRESVSAGSTFIPALDAHLSSINSRRTTHDWSLNQGDVLEVQGPAASGKTHLLYHMLVICLMPRSYNGKELGGWGKAAVFFDTDGRLSISRLYTLLLSRMRRLIGPDGVNDSSVPLEDVAAQRLENLHIFRPTSSLQLAITLLHLPKYHASNPRLQDKEIGLLAIDSLSAFYWRDRYTLEQLRDAADASTQSVPPNPLYHALKALQRFRTSHRPVILLANWGLNALAKPSATGEPASPFYRQHLYPFPAPFESHGADEAMQNIENSQRRSTSVDARSDTSTGRAQRGTETTLPLHYHITLQPSPVDPFPASYSLADAISQEHMRAALVKKGEVRGLIRTPGDNSASEFTFRIGDDEVLVQPGEET</sequence>
<feature type="region of interest" description="Disordered" evidence="1">
    <location>
        <begin position="291"/>
        <end position="318"/>
    </location>
</feature>
<dbReference type="Gene3D" id="3.40.50.300">
    <property type="entry name" value="P-loop containing nucleotide triphosphate hydrolases"/>
    <property type="match status" value="1"/>
</dbReference>
<dbReference type="GO" id="GO:0000724">
    <property type="term" value="P:double-strand break repair via homologous recombination"/>
    <property type="evidence" value="ECO:0007669"/>
    <property type="project" value="InterPro"/>
</dbReference>
<name>A0A5C3PJX3_9APHY</name>
<keyword evidence="3" id="KW-1185">Reference proteome</keyword>
<proteinExistence type="predicted"/>
<dbReference type="GO" id="GO:0033063">
    <property type="term" value="C:Rad51B-Rad51C-Rad51D-XRCC2 complex"/>
    <property type="evidence" value="ECO:0007669"/>
    <property type="project" value="InterPro"/>
</dbReference>
<dbReference type="GO" id="GO:0000400">
    <property type="term" value="F:four-way junction DNA binding"/>
    <property type="evidence" value="ECO:0007669"/>
    <property type="project" value="TreeGrafter"/>
</dbReference>
<dbReference type="GO" id="GO:0005657">
    <property type="term" value="C:replication fork"/>
    <property type="evidence" value="ECO:0007669"/>
    <property type="project" value="InterPro"/>
</dbReference>
<dbReference type="InParanoid" id="A0A5C3PJX3"/>
<evidence type="ECO:0000256" key="1">
    <source>
        <dbReference type="SAM" id="MobiDB-lite"/>
    </source>
</evidence>
<dbReference type="GO" id="GO:0042148">
    <property type="term" value="P:DNA strand invasion"/>
    <property type="evidence" value="ECO:0007669"/>
    <property type="project" value="TreeGrafter"/>
</dbReference>
<organism evidence="2 3">
    <name type="scientific">Polyporus arcularius HHB13444</name>
    <dbReference type="NCBI Taxonomy" id="1314778"/>
    <lineage>
        <taxon>Eukaryota</taxon>
        <taxon>Fungi</taxon>
        <taxon>Dikarya</taxon>
        <taxon>Basidiomycota</taxon>
        <taxon>Agaricomycotina</taxon>
        <taxon>Agaricomycetes</taxon>
        <taxon>Polyporales</taxon>
        <taxon>Polyporaceae</taxon>
        <taxon>Polyporus</taxon>
    </lineage>
</organism>
<gene>
    <name evidence="2" type="ORF">K466DRAFT_544936</name>
</gene>
<dbReference type="InterPro" id="IPR027417">
    <property type="entry name" value="P-loop_NTPase"/>
</dbReference>
<dbReference type="STRING" id="1314778.A0A5C3PJX3"/>
<dbReference type="SUPFAM" id="SSF52540">
    <property type="entry name" value="P-loop containing nucleoside triphosphate hydrolases"/>
    <property type="match status" value="1"/>
</dbReference>
<dbReference type="PANTHER" id="PTHR46644:SF2">
    <property type="entry name" value="DNA REPAIR PROTEIN XRCC2"/>
    <property type="match status" value="1"/>
</dbReference>
<dbReference type="InterPro" id="IPR030547">
    <property type="entry name" value="XRCC2"/>
</dbReference>
<dbReference type="EMBL" id="ML211070">
    <property type="protein sequence ID" value="TFK89632.1"/>
    <property type="molecule type" value="Genomic_DNA"/>
</dbReference>
<dbReference type="GO" id="GO:0005815">
    <property type="term" value="C:microtubule organizing center"/>
    <property type="evidence" value="ECO:0007669"/>
    <property type="project" value="TreeGrafter"/>
</dbReference>
<protein>
    <submittedName>
        <fullName evidence="2">Uncharacterized protein</fullName>
    </submittedName>
</protein>
<dbReference type="AlphaFoldDB" id="A0A5C3PJX3"/>
<accession>A0A5C3PJX3</accession>
<evidence type="ECO:0000313" key="3">
    <source>
        <dbReference type="Proteomes" id="UP000308197"/>
    </source>
</evidence>
<dbReference type="Proteomes" id="UP000308197">
    <property type="component" value="Unassembled WGS sequence"/>
</dbReference>
<evidence type="ECO:0000313" key="2">
    <source>
        <dbReference type="EMBL" id="TFK89632.1"/>
    </source>
</evidence>
<dbReference type="PANTHER" id="PTHR46644">
    <property type="entry name" value="DNA REPAIR PROTEIN XRCC2"/>
    <property type="match status" value="1"/>
</dbReference>
<reference evidence="2 3" key="1">
    <citation type="journal article" date="2019" name="Nat. Ecol. Evol.">
        <title>Megaphylogeny resolves global patterns of mushroom evolution.</title>
        <authorList>
            <person name="Varga T."/>
            <person name="Krizsan K."/>
            <person name="Foldi C."/>
            <person name="Dima B."/>
            <person name="Sanchez-Garcia M."/>
            <person name="Sanchez-Ramirez S."/>
            <person name="Szollosi G.J."/>
            <person name="Szarkandi J.G."/>
            <person name="Papp V."/>
            <person name="Albert L."/>
            <person name="Andreopoulos W."/>
            <person name="Angelini C."/>
            <person name="Antonin V."/>
            <person name="Barry K.W."/>
            <person name="Bougher N.L."/>
            <person name="Buchanan P."/>
            <person name="Buyck B."/>
            <person name="Bense V."/>
            <person name="Catcheside P."/>
            <person name="Chovatia M."/>
            <person name="Cooper J."/>
            <person name="Damon W."/>
            <person name="Desjardin D."/>
            <person name="Finy P."/>
            <person name="Geml J."/>
            <person name="Haridas S."/>
            <person name="Hughes K."/>
            <person name="Justo A."/>
            <person name="Karasinski D."/>
            <person name="Kautmanova I."/>
            <person name="Kiss B."/>
            <person name="Kocsube S."/>
            <person name="Kotiranta H."/>
            <person name="LaButti K.M."/>
            <person name="Lechner B.E."/>
            <person name="Liimatainen K."/>
            <person name="Lipzen A."/>
            <person name="Lukacs Z."/>
            <person name="Mihaltcheva S."/>
            <person name="Morgado L.N."/>
            <person name="Niskanen T."/>
            <person name="Noordeloos M.E."/>
            <person name="Ohm R.A."/>
            <person name="Ortiz-Santana B."/>
            <person name="Ovrebo C."/>
            <person name="Racz N."/>
            <person name="Riley R."/>
            <person name="Savchenko A."/>
            <person name="Shiryaev A."/>
            <person name="Soop K."/>
            <person name="Spirin V."/>
            <person name="Szebenyi C."/>
            <person name="Tomsovsky M."/>
            <person name="Tulloss R.E."/>
            <person name="Uehling J."/>
            <person name="Grigoriev I.V."/>
            <person name="Vagvolgyi C."/>
            <person name="Papp T."/>
            <person name="Martin F.M."/>
            <person name="Miettinen O."/>
            <person name="Hibbett D.S."/>
            <person name="Nagy L.G."/>
        </authorList>
    </citation>
    <scope>NUCLEOTIDE SEQUENCE [LARGE SCALE GENOMIC DNA]</scope>
    <source>
        <strain evidence="2 3">HHB13444</strain>
    </source>
</reference>
<dbReference type="CDD" id="cd19490">
    <property type="entry name" value="XRCC2"/>
    <property type="match status" value="1"/>
</dbReference>